<evidence type="ECO:0008006" key="4">
    <source>
        <dbReference type="Google" id="ProtNLM"/>
    </source>
</evidence>
<dbReference type="AlphaFoldDB" id="A0A1M6I4L0"/>
<reference evidence="2 3" key="1">
    <citation type="submission" date="2016-11" db="EMBL/GenBank/DDBJ databases">
        <authorList>
            <person name="Jaros S."/>
            <person name="Januszkiewicz K."/>
            <person name="Wedrychowicz H."/>
        </authorList>
    </citation>
    <scope>NUCLEOTIDE SEQUENCE [LARGE SCALE GENOMIC DNA]</scope>
    <source>
        <strain evidence="2 3">DSM 18772</strain>
    </source>
</reference>
<keyword evidence="1" id="KW-0812">Transmembrane</keyword>
<proteinExistence type="predicted"/>
<dbReference type="STRING" id="1123071.SAMN02745181_1682"/>
<protein>
    <recommendedName>
        <fullName evidence="4">Verru_Chthon cassette protein A</fullName>
    </recommendedName>
</protein>
<dbReference type="EMBL" id="FQYR01000003">
    <property type="protein sequence ID" value="SHJ29391.1"/>
    <property type="molecule type" value="Genomic_DNA"/>
</dbReference>
<accession>A0A1M6I4L0</accession>
<organism evidence="2 3">
    <name type="scientific">Rubritalea squalenifaciens DSM 18772</name>
    <dbReference type="NCBI Taxonomy" id="1123071"/>
    <lineage>
        <taxon>Bacteria</taxon>
        <taxon>Pseudomonadati</taxon>
        <taxon>Verrucomicrobiota</taxon>
        <taxon>Verrucomicrobiia</taxon>
        <taxon>Verrucomicrobiales</taxon>
        <taxon>Rubritaleaceae</taxon>
        <taxon>Rubritalea</taxon>
    </lineage>
</organism>
<sequence length="1233" mass="137388">MMKPALVNPTTNILVKKQLKRHGFALVSTITVMMLLLMIGLGVISLSTISSKGATQDRYAAEAQANARLALSIAIGQLQKYAGPDQRVTATASILDTDPESEAIDGVEHQHWVGVWKTNGLKGSTSDTPFIHPTQDGPLIDDRANNYEKSDQVLQWLVSGNQSSPQSTLNNPVILYNAASDSSDETKQTIREKSVYAEKVSLANKTGSYAYWVSDENTKANISLADDDSSDQPDMTNYETLYQVLSPNRFGLGNVFSDYAQLTNREIAKILTQNQSSLASMGSSPIDPDLKKAVKMLRHDVTTQSLSVLADPVKGGLKKNLTAYLESNGDVQGSGSMQGINDTTPILFDMPQRDLIGPKFGAIREWYNLKDQLSGQRGSQTIEMTFANYDSTYKTAELNNFTKQPIQPTLMEAVYQTNYSYDPVSRYIYELIYPRVVLWNPYNVRLKTPDLYVAFEFKGNDYYDMEYQYKDGNGRIQTDKIRTTINYNFGYGGNDRIIFTIPGTTFEPGECLQFTADPSGASLFSKAKPFARSNSGIGGNRLSASTDPTDLNCFYRFVKNSNGNGSNKQLRKDYIPNTIRMNYGGGILWHGDKPVQSVYLYAAKGGSGNPKFTDLGRDSFPAIQRYYIDNYSRGNNGRWLPGYRPPRVVEPIGNHLAQNIIPETIIGYGMRWKHFYESYSNRVYGKALREPWYYAPLVHNNVRARHIHRWDSDNMFGQVYTGAGTGSTAENTAYGSGRAHLYSWGPISQTRQFPAWNDPEVSPHYSADSGKFRTSPFFNNTFTSSEQVFPLFELPDTVISPQSLGQLQHVQFTPHVWHPSYVIGTGICSPYVDPQTTSLTFSDQRQSWQDKLNRLFEGNNDEVHLLSEAGDNPMIFDMAYETNYFMWDKYFLSSVPISGPSATWNNDKWDSNTPLPNSRMVLNTFDPSSNNRPDLTNYHKAANSLMIQGGFNVNSTSKLAWEALLRSFNGVKLPSRNGSNFSANPFSSLLISEKGAGSAASANEDLLWAGYRDLTDQEITLLAEKIVVQVKKRAPFIGVADFVNRRLDTPDGEDDEIEFFGALQAAINNSGINDRLDSSSPSDFNLPTAKEAEDNYTYGAEYWGGPTRTPHAQTYGSFEYQANGESQPVRLSKAEGAPGYLTQNDILQQVGSVLTARSDTFTIRAYGESLSTDGKVMAKAWCEATVQRIPEPINPDTTQAALNPIAGVENDPGRRFIITSFRWLQRNELEPAE</sequence>
<evidence type="ECO:0000313" key="3">
    <source>
        <dbReference type="Proteomes" id="UP000184510"/>
    </source>
</evidence>
<dbReference type="Proteomes" id="UP000184510">
    <property type="component" value="Unassembled WGS sequence"/>
</dbReference>
<gene>
    <name evidence="2" type="ORF">SAMN02745181_1682</name>
</gene>
<feature type="transmembrane region" description="Helical" evidence="1">
    <location>
        <begin position="24"/>
        <end position="46"/>
    </location>
</feature>
<dbReference type="OrthoDB" id="184187at2"/>
<evidence type="ECO:0000313" key="2">
    <source>
        <dbReference type="EMBL" id="SHJ29391.1"/>
    </source>
</evidence>
<keyword evidence="3" id="KW-1185">Reference proteome</keyword>
<dbReference type="InParanoid" id="A0A1M6I4L0"/>
<evidence type="ECO:0000256" key="1">
    <source>
        <dbReference type="SAM" id="Phobius"/>
    </source>
</evidence>
<name>A0A1M6I4L0_9BACT</name>
<keyword evidence="1" id="KW-0472">Membrane</keyword>
<dbReference type="RefSeq" id="WP_143183283.1">
    <property type="nucleotide sequence ID" value="NZ_FQYR01000003.1"/>
</dbReference>
<keyword evidence="1" id="KW-1133">Transmembrane helix</keyword>